<gene>
    <name evidence="1" type="ORF">BN869_000005519_1</name>
</gene>
<sequence>MNFSNCKASQFENSSNNYSLIQTNFSSQPSIPTLKSQLSSWAKSRYMRKSTSLRLQTQSEKCSWILLGTTNGRKAGTSLSWTPPRLSLTWRLETDLELPCMGWSFAREFPGTFHLDRIDTHSPLRSTFVSLQSQQRNCRR</sequence>
<name>A0A0B7K1L6_BIOOC</name>
<accession>A0A0B7K1L6</accession>
<evidence type="ECO:0000313" key="1">
    <source>
        <dbReference type="EMBL" id="CEO49462.1"/>
    </source>
</evidence>
<protein>
    <submittedName>
        <fullName evidence="1">Uncharacterized protein</fullName>
    </submittedName>
</protein>
<proteinExistence type="predicted"/>
<dbReference type="EMBL" id="CDPU01000014">
    <property type="protein sequence ID" value="CEO49462.1"/>
    <property type="molecule type" value="Genomic_DNA"/>
</dbReference>
<dbReference type="AlphaFoldDB" id="A0A0B7K1L6"/>
<feature type="non-terminal residue" evidence="1">
    <location>
        <position position="140"/>
    </location>
</feature>
<organism evidence="1">
    <name type="scientific">Bionectria ochroleuca</name>
    <name type="common">Gliocladium roseum</name>
    <dbReference type="NCBI Taxonomy" id="29856"/>
    <lineage>
        <taxon>Eukaryota</taxon>
        <taxon>Fungi</taxon>
        <taxon>Dikarya</taxon>
        <taxon>Ascomycota</taxon>
        <taxon>Pezizomycotina</taxon>
        <taxon>Sordariomycetes</taxon>
        <taxon>Hypocreomycetidae</taxon>
        <taxon>Hypocreales</taxon>
        <taxon>Bionectriaceae</taxon>
        <taxon>Clonostachys</taxon>
    </lineage>
</organism>
<reference evidence="1" key="1">
    <citation type="submission" date="2015-01" db="EMBL/GenBank/DDBJ databases">
        <authorList>
            <person name="Durling Mikael"/>
        </authorList>
    </citation>
    <scope>NUCLEOTIDE SEQUENCE</scope>
</reference>